<keyword evidence="2" id="KW-1185">Reference proteome</keyword>
<sequence>MNRGLGRFSPFPTHPSLYLCPLPYRV</sequence>
<organism evidence="1 2">
    <name type="scientific">Pyronema omphalodes (strain CBS 100304)</name>
    <name type="common">Pyronema confluens</name>
    <dbReference type="NCBI Taxonomy" id="1076935"/>
    <lineage>
        <taxon>Eukaryota</taxon>
        <taxon>Fungi</taxon>
        <taxon>Dikarya</taxon>
        <taxon>Ascomycota</taxon>
        <taxon>Pezizomycotina</taxon>
        <taxon>Pezizomycetes</taxon>
        <taxon>Pezizales</taxon>
        <taxon>Pyronemataceae</taxon>
        <taxon>Pyronema</taxon>
    </lineage>
</organism>
<evidence type="ECO:0000313" key="1">
    <source>
        <dbReference type="EMBL" id="CCX31573.1"/>
    </source>
</evidence>
<gene>
    <name evidence="1" type="ORF">PCON_11014</name>
</gene>
<dbReference type="EMBL" id="HF935615">
    <property type="protein sequence ID" value="CCX31573.1"/>
    <property type="molecule type" value="Genomic_DNA"/>
</dbReference>
<dbReference type="AlphaFoldDB" id="U4LI18"/>
<protein>
    <submittedName>
        <fullName evidence="1">Uncharacterized protein</fullName>
    </submittedName>
</protein>
<reference evidence="1 2" key="1">
    <citation type="journal article" date="2013" name="PLoS Genet.">
        <title>The genome and development-dependent transcriptomes of Pyronema confluens: a window into fungal evolution.</title>
        <authorList>
            <person name="Traeger S."/>
            <person name="Altegoer F."/>
            <person name="Freitag M."/>
            <person name="Gabaldon T."/>
            <person name="Kempken F."/>
            <person name="Kumar A."/>
            <person name="Marcet-Houben M."/>
            <person name="Poggeler S."/>
            <person name="Stajich J.E."/>
            <person name="Nowrousian M."/>
        </authorList>
    </citation>
    <scope>NUCLEOTIDE SEQUENCE [LARGE SCALE GENOMIC DNA]</scope>
    <source>
        <strain evidence="2">CBS 100304</strain>
        <tissue evidence="1">Vegetative mycelium</tissue>
    </source>
</reference>
<dbReference type="Proteomes" id="UP000018144">
    <property type="component" value="Unassembled WGS sequence"/>
</dbReference>
<evidence type="ECO:0000313" key="2">
    <source>
        <dbReference type="Proteomes" id="UP000018144"/>
    </source>
</evidence>
<accession>U4LI18</accession>
<proteinExistence type="predicted"/>
<name>U4LI18_PYROM</name>